<name>A0A7R8W3M7_9CRUS</name>
<dbReference type="InterPro" id="IPR007730">
    <property type="entry name" value="SPOR-like_dom"/>
</dbReference>
<proteinExistence type="inferred from homology"/>
<dbReference type="PANTHER" id="PTHR34183">
    <property type="entry name" value="ENDOLYTIC PEPTIDOGLYCAN TRANSGLYCOSYLASE RLPA"/>
    <property type="match status" value="1"/>
</dbReference>
<dbReference type="GO" id="GO:0071555">
    <property type="term" value="P:cell wall organization"/>
    <property type="evidence" value="ECO:0007669"/>
    <property type="project" value="UniProtKB-KW"/>
</dbReference>
<evidence type="ECO:0000256" key="2">
    <source>
        <dbReference type="ARBA" id="ARBA00023239"/>
    </source>
</evidence>
<dbReference type="InterPro" id="IPR034718">
    <property type="entry name" value="RlpA"/>
</dbReference>
<accession>A0A7R8W3M7</accession>
<dbReference type="SUPFAM" id="SSF110997">
    <property type="entry name" value="Sporulation related repeat"/>
    <property type="match status" value="1"/>
</dbReference>
<dbReference type="FunFam" id="2.40.40.10:FF:000003">
    <property type="entry name" value="Endolytic peptidoglycan transglycosylase RlpA"/>
    <property type="match status" value="1"/>
</dbReference>
<reference evidence="4" key="1">
    <citation type="submission" date="2020-11" db="EMBL/GenBank/DDBJ databases">
        <authorList>
            <person name="Tran Van P."/>
        </authorList>
    </citation>
    <scope>NUCLEOTIDE SEQUENCE</scope>
</reference>
<evidence type="ECO:0000313" key="4">
    <source>
        <dbReference type="EMBL" id="CAD7221987.1"/>
    </source>
</evidence>
<evidence type="ECO:0000256" key="1">
    <source>
        <dbReference type="ARBA" id="ARBA00022729"/>
    </source>
</evidence>
<dbReference type="InterPro" id="IPR036908">
    <property type="entry name" value="RlpA-like_sf"/>
</dbReference>
<dbReference type="Pfam" id="PF05036">
    <property type="entry name" value="SPOR"/>
    <property type="match status" value="1"/>
</dbReference>
<dbReference type="PROSITE" id="PS51724">
    <property type="entry name" value="SPOR"/>
    <property type="match status" value="1"/>
</dbReference>
<dbReference type="HAMAP" id="MF_02071">
    <property type="entry name" value="RlpA"/>
    <property type="match status" value="1"/>
</dbReference>
<protein>
    <submittedName>
        <fullName evidence="4">Uncharacterized protein</fullName>
    </submittedName>
</protein>
<dbReference type="InterPro" id="IPR009009">
    <property type="entry name" value="RlpA-like_DPBB"/>
</dbReference>
<organism evidence="4">
    <name type="scientific">Cyprideis torosa</name>
    <dbReference type="NCBI Taxonomy" id="163714"/>
    <lineage>
        <taxon>Eukaryota</taxon>
        <taxon>Metazoa</taxon>
        <taxon>Ecdysozoa</taxon>
        <taxon>Arthropoda</taxon>
        <taxon>Crustacea</taxon>
        <taxon>Oligostraca</taxon>
        <taxon>Ostracoda</taxon>
        <taxon>Podocopa</taxon>
        <taxon>Podocopida</taxon>
        <taxon>Cytherocopina</taxon>
        <taxon>Cytheroidea</taxon>
        <taxon>Cytherideidae</taxon>
        <taxon>Cyprideis</taxon>
    </lineage>
</organism>
<keyword evidence="3" id="KW-0961">Cell wall biogenesis/degradation</keyword>
<dbReference type="Gene3D" id="2.40.40.10">
    <property type="entry name" value="RlpA-like domain"/>
    <property type="match status" value="1"/>
</dbReference>
<dbReference type="NCBIfam" id="TIGR00413">
    <property type="entry name" value="rlpA"/>
    <property type="match status" value="1"/>
</dbReference>
<dbReference type="InterPro" id="IPR036680">
    <property type="entry name" value="SPOR-like_sf"/>
</dbReference>
<keyword evidence="2" id="KW-0456">Lyase</keyword>
<dbReference type="Gene3D" id="3.30.70.1070">
    <property type="entry name" value="Sporulation related repeat"/>
    <property type="match status" value="1"/>
</dbReference>
<sequence>MLGLLGSGCSVIAPNGKQAVRTSGGSFTPLSGAPSDGPGQAALARDAVEPVPRRLPLSKYGNPQVYEVAGKYYRTMESAKGYRERGNASWYGAKFHGRLTSSREVYDMYQYTAAHRSLPIPTFVRVTNLENHKSIIVKVNDRGPFHDDRILDLSYAAALKLDVVKHGTAPVEVVAIEPDAEPQIQLVKNASATAAAVAPAEGLSTEPEAVRIRGAKISSPEQSAEGGIYLQLGAYSQVANAENMRRLVRDIIPAANVDILSTEFNAMHRVQLGPLFSNSLVTEVLLDLNRGGVTNYHIIRVE</sequence>
<dbReference type="CDD" id="cd22268">
    <property type="entry name" value="DPBB_RlpA-like"/>
    <property type="match status" value="1"/>
</dbReference>
<evidence type="ECO:0000256" key="3">
    <source>
        <dbReference type="ARBA" id="ARBA00023316"/>
    </source>
</evidence>
<gene>
    <name evidence="4" type="ORF">CTOB1V02_LOCUS6</name>
</gene>
<dbReference type="Pfam" id="PF03330">
    <property type="entry name" value="DPBB_1"/>
    <property type="match status" value="1"/>
</dbReference>
<keyword evidence="1" id="KW-0732">Signal</keyword>
<dbReference type="EMBL" id="OB660025">
    <property type="protein sequence ID" value="CAD7221987.1"/>
    <property type="molecule type" value="Genomic_DNA"/>
</dbReference>
<dbReference type="GO" id="GO:0016829">
    <property type="term" value="F:lyase activity"/>
    <property type="evidence" value="ECO:0007669"/>
    <property type="project" value="UniProtKB-KW"/>
</dbReference>
<dbReference type="AlphaFoldDB" id="A0A7R8W3M7"/>
<dbReference type="SUPFAM" id="SSF50685">
    <property type="entry name" value="Barwin-like endoglucanases"/>
    <property type="match status" value="1"/>
</dbReference>
<dbReference type="OrthoDB" id="7769384at2759"/>
<dbReference type="GO" id="GO:0042834">
    <property type="term" value="F:peptidoglycan binding"/>
    <property type="evidence" value="ECO:0007669"/>
    <property type="project" value="InterPro"/>
</dbReference>
<dbReference type="InterPro" id="IPR012997">
    <property type="entry name" value="RplA"/>
</dbReference>
<dbReference type="PANTHER" id="PTHR34183:SF1">
    <property type="entry name" value="ENDOLYTIC PEPTIDOGLYCAN TRANSGLYCOSYLASE RLPA"/>
    <property type="match status" value="1"/>
</dbReference>